<dbReference type="PANTHER" id="PTHR35586:SF1">
    <property type="entry name" value="SLL1691 PROTEIN"/>
    <property type="match status" value="1"/>
</dbReference>
<evidence type="ECO:0000313" key="1">
    <source>
        <dbReference type="EMBL" id="CAI8934750.1"/>
    </source>
</evidence>
<dbReference type="Proteomes" id="UP001162030">
    <property type="component" value="Chromosome"/>
</dbReference>
<protein>
    <recommendedName>
        <fullName evidence="3">DUF4351 domain-containing protein</fullName>
    </recommendedName>
</protein>
<dbReference type="EMBL" id="OX458333">
    <property type="protein sequence ID" value="CAI8934750.1"/>
    <property type="molecule type" value="Genomic_DNA"/>
</dbReference>
<accession>A0ABM9I767</accession>
<sequence length="268" mass="31459">MQQVVQDAESGRRHADKLVKVWARDGSETWVLIDVEIQGEAERAFAEHMYVYHYRVFDRYRVDVVSLGVLTDMTAGFRPAGYRWSRWGCAIEFRFPCVKLLDWQARWSELEASENVFALMVMTQLRAKTSRDAEECSVWTFQLVRRLYERGYPREVVLELFRVIDWMMRLPEGLERQFLTAVYELEETKKMPYVTSAERFGIEKGLQQGLEQGLRQGEAAVLLRLIERKYGPEAVTAYRNRVEQADAETLLKWSERLLAAETVDEVFH</sequence>
<organism evidence="1 2">
    <name type="scientific">Methylocaldum szegediense</name>
    <dbReference type="NCBI Taxonomy" id="73780"/>
    <lineage>
        <taxon>Bacteria</taxon>
        <taxon>Pseudomonadati</taxon>
        <taxon>Pseudomonadota</taxon>
        <taxon>Gammaproteobacteria</taxon>
        <taxon>Methylococcales</taxon>
        <taxon>Methylococcaceae</taxon>
        <taxon>Methylocaldum</taxon>
    </lineage>
</organism>
<reference evidence="1 2" key="1">
    <citation type="submission" date="2023-03" db="EMBL/GenBank/DDBJ databases">
        <authorList>
            <person name="Pearce D."/>
        </authorList>
    </citation>
    <scope>NUCLEOTIDE SEQUENCE [LARGE SCALE GENOMIC DNA]</scope>
    <source>
        <strain evidence="1">Msz</strain>
    </source>
</reference>
<evidence type="ECO:0008006" key="3">
    <source>
        <dbReference type="Google" id="ProtNLM"/>
    </source>
</evidence>
<keyword evidence="2" id="KW-1185">Reference proteome</keyword>
<proteinExistence type="predicted"/>
<evidence type="ECO:0000313" key="2">
    <source>
        <dbReference type="Proteomes" id="UP001162030"/>
    </source>
</evidence>
<name>A0ABM9I767_9GAMM</name>
<dbReference type="RefSeq" id="WP_317963441.1">
    <property type="nucleotide sequence ID" value="NZ_OX458333.1"/>
</dbReference>
<gene>
    <name evidence="1" type="ORF">MSZNOR_4116</name>
</gene>
<dbReference type="PANTHER" id="PTHR35586">
    <property type="entry name" value="SLL1691 PROTEIN"/>
    <property type="match status" value="1"/>
</dbReference>